<keyword evidence="3" id="KW-1185">Reference proteome</keyword>
<dbReference type="OrthoDB" id="186173at2"/>
<feature type="domain" description="Wadjet protein JetD C-terminal" evidence="1">
    <location>
        <begin position="264"/>
        <end position="407"/>
    </location>
</feature>
<dbReference type="InterPro" id="IPR036078">
    <property type="entry name" value="Spo11/TopoVI_A_sf"/>
</dbReference>
<organism evidence="2 3">
    <name type="scientific">Treponema berlinense</name>
    <dbReference type="NCBI Taxonomy" id="225004"/>
    <lineage>
        <taxon>Bacteria</taxon>
        <taxon>Pseudomonadati</taxon>
        <taxon>Spirochaetota</taxon>
        <taxon>Spirochaetia</taxon>
        <taxon>Spirochaetales</taxon>
        <taxon>Treponemataceae</taxon>
        <taxon>Treponema</taxon>
    </lineage>
</organism>
<dbReference type="GO" id="GO:0005694">
    <property type="term" value="C:chromosome"/>
    <property type="evidence" value="ECO:0007669"/>
    <property type="project" value="InterPro"/>
</dbReference>
<dbReference type="GeneID" id="303368269"/>
<sequence length="411" mass="47712">MAYSKIQKKILELLLKKYESSKTYDGQNEVTQSFSILPEKVFPDYNNDFTDIDKIKDFENDIEILQINSLVIISKKQDRVSKITAISSDENWNKIRTILGVKDRNTRIKEEINFYSTFFDDSSVHKIIKDFCKSQIERLESGKNSEYLQSEAKDILALLVFILQNKNEILERELSISVLSNSKTWESKYKTKVLRILKKSGYFDFLIENCADEKEVNKVILEECGIFANPSYVYFKGNGTIVFENGNVSKICSDIPLGISSASIRKIVSFEITDSKIMTVENLTSFNRINEDDTFYIFLSGYHNSAKQNFLKTIYNQNAEKDYFHFGDIDPDGFYILENLRSKTLINFEPYKMGITELKTYSAFAKALEENDISKAKALIGNGCHKEIMEYMLQHNQKLEQEIISWKEEYK</sequence>
<dbReference type="Proteomes" id="UP000190395">
    <property type="component" value="Unassembled WGS sequence"/>
</dbReference>
<dbReference type="GO" id="GO:0003677">
    <property type="term" value="F:DNA binding"/>
    <property type="evidence" value="ECO:0007669"/>
    <property type="project" value="InterPro"/>
</dbReference>
<dbReference type="Gene3D" id="3.40.1360.10">
    <property type="match status" value="1"/>
</dbReference>
<dbReference type="RefSeq" id="WP_159443529.1">
    <property type="nucleotide sequence ID" value="NZ_FUXC01000015.1"/>
</dbReference>
<name>A0A1T4QNL2_9SPIR</name>
<dbReference type="InterPro" id="IPR024534">
    <property type="entry name" value="JetD_C"/>
</dbReference>
<accession>A0A1T4QNL2</accession>
<evidence type="ECO:0000259" key="1">
    <source>
        <dbReference type="Pfam" id="PF09983"/>
    </source>
</evidence>
<gene>
    <name evidence="2" type="ORF">SAMN02745152_02052</name>
</gene>
<evidence type="ECO:0000313" key="3">
    <source>
        <dbReference type="Proteomes" id="UP000190395"/>
    </source>
</evidence>
<dbReference type="EMBL" id="FUXC01000015">
    <property type="protein sequence ID" value="SKA05362.1"/>
    <property type="molecule type" value="Genomic_DNA"/>
</dbReference>
<dbReference type="STRING" id="225004.SAMN02745152_02052"/>
<evidence type="ECO:0000313" key="2">
    <source>
        <dbReference type="EMBL" id="SKA05362.1"/>
    </source>
</evidence>
<reference evidence="2 3" key="1">
    <citation type="submission" date="2017-02" db="EMBL/GenBank/DDBJ databases">
        <authorList>
            <person name="Peterson S.W."/>
        </authorList>
    </citation>
    <scope>NUCLEOTIDE SEQUENCE [LARGE SCALE GENOMIC DNA]</scope>
    <source>
        <strain evidence="2 3">ATCC BAA-909</strain>
    </source>
</reference>
<dbReference type="SUPFAM" id="SSF56726">
    <property type="entry name" value="DNA topoisomerase IV, alpha subunit"/>
    <property type="match status" value="1"/>
</dbReference>
<proteinExistence type="predicted"/>
<dbReference type="AlphaFoldDB" id="A0A1T4QNL2"/>
<dbReference type="Pfam" id="PF09983">
    <property type="entry name" value="JetD_C"/>
    <property type="match status" value="1"/>
</dbReference>
<protein>
    <recommendedName>
        <fullName evidence="1">Wadjet protein JetD C-terminal domain-containing protein</fullName>
    </recommendedName>
</protein>